<gene>
    <name evidence="1" type="ORF">HPP92_010283</name>
</gene>
<keyword evidence="2" id="KW-1185">Reference proteome</keyword>
<organism evidence="1 2">
    <name type="scientific">Vanilla planifolia</name>
    <name type="common">Vanilla</name>
    <dbReference type="NCBI Taxonomy" id="51239"/>
    <lineage>
        <taxon>Eukaryota</taxon>
        <taxon>Viridiplantae</taxon>
        <taxon>Streptophyta</taxon>
        <taxon>Embryophyta</taxon>
        <taxon>Tracheophyta</taxon>
        <taxon>Spermatophyta</taxon>
        <taxon>Magnoliopsida</taxon>
        <taxon>Liliopsida</taxon>
        <taxon>Asparagales</taxon>
        <taxon>Orchidaceae</taxon>
        <taxon>Vanilloideae</taxon>
        <taxon>Vanilleae</taxon>
        <taxon>Vanilla</taxon>
    </lineage>
</organism>
<dbReference type="Proteomes" id="UP000636800">
    <property type="component" value="Chromosome 5"/>
</dbReference>
<accession>A0A835V0N3</accession>
<evidence type="ECO:0000313" key="1">
    <source>
        <dbReference type="EMBL" id="KAG0479425.1"/>
    </source>
</evidence>
<dbReference type="EMBL" id="JADCNL010000005">
    <property type="protein sequence ID" value="KAG0479425.1"/>
    <property type="molecule type" value="Genomic_DNA"/>
</dbReference>
<name>A0A835V0N3_VANPL</name>
<evidence type="ECO:0000313" key="2">
    <source>
        <dbReference type="Proteomes" id="UP000636800"/>
    </source>
</evidence>
<dbReference type="AlphaFoldDB" id="A0A835V0N3"/>
<protein>
    <submittedName>
        <fullName evidence="1">Uncharacterized protein</fullName>
    </submittedName>
</protein>
<sequence length="66" mass="8168">MEVIDSLTETWEQSPVIISRFDDRLKEHQKLMEQRVIWEFSILNCLKEIDKLEQEIEHNKRKKREK</sequence>
<reference evidence="1 2" key="1">
    <citation type="journal article" date="2020" name="Nat. Food">
        <title>A phased Vanilla planifolia genome enables genetic improvement of flavour and production.</title>
        <authorList>
            <person name="Hasing T."/>
            <person name="Tang H."/>
            <person name="Brym M."/>
            <person name="Khazi F."/>
            <person name="Huang T."/>
            <person name="Chambers A.H."/>
        </authorList>
    </citation>
    <scope>NUCLEOTIDE SEQUENCE [LARGE SCALE GENOMIC DNA]</scope>
    <source>
        <tissue evidence="1">Leaf</tissue>
    </source>
</reference>
<proteinExistence type="predicted"/>
<comment type="caution">
    <text evidence="1">The sequence shown here is derived from an EMBL/GenBank/DDBJ whole genome shotgun (WGS) entry which is preliminary data.</text>
</comment>